<gene>
    <name evidence="3" type="ordered locus">Dalk_2528</name>
</gene>
<reference evidence="3 4" key="1">
    <citation type="journal article" date="2012" name="Environ. Microbiol.">
        <title>The genome sequence of Desulfatibacillum alkenivorans AK-01: a blueprint for anaerobic alkane oxidation.</title>
        <authorList>
            <person name="Callaghan A.V."/>
            <person name="Morris B.E."/>
            <person name="Pereira I.A."/>
            <person name="McInerney M.J."/>
            <person name="Austin R.N."/>
            <person name="Groves J.T."/>
            <person name="Kukor J.J."/>
            <person name="Suflita J.M."/>
            <person name="Young L.Y."/>
            <person name="Zylstra G.J."/>
            <person name="Wawrik B."/>
        </authorList>
    </citation>
    <scope>NUCLEOTIDE SEQUENCE [LARGE SCALE GENOMIC DNA]</scope>
    <source>
        <strain evidence="3 4">AK-01</strain>
    </source>
</reference>
<name>B8FFG1_DESAL</name>
<keyword evidence="1" id="KW-1133">Transmembrane helix</keyword>
<feature type="signal peptide" evidence="2">
    <location>
        <begin position="1"/>
        <end position="22"/>
    </location>
</feature>
<dbReference type="KEGG" id="dal:Dalk_2528"/>
<sequence>MKRKVFWLVCIISLISASPAWAVQAHGAPEGLYIHQFAHIFFAAAMGIFMYWLKASALTTQPGWRMIRYCALFLVIWNIDAFAAHLLDEHLAIVSFKRNGLLHMNLSSETQGPFLPALYYFLKMDHLWCVPGMVFLYLGLRRILADQQAEE</sequence>
<dbReference type="eggNOG" id="ENOG5031B1G">
    <property type="taxonomic scope" value="Bacteria"/>
</dbReference>
<keyword evidence="1" id="KW-0472">Membrane</keyword>
<feature type="transmembrane region" description="Helical" evidence="1">
    <location>
        <begin position="117"/>
        <end position="138"/>
    </location>
</feature>
<accession>B8FFG1</accession>
<proteinExistence type="predicted"/>
<protein>
    <submittedName>
        <fullName evidence="3">Uncharacterized protein</fullName>
    </submittedName>
</protein>
<feature type="transmembrane region" description="Helical" evidence="1">
    <location>
        <begin position="66"/>
        <end position="87"/>
    </location>
</feature>
<feature type="chain" id="PRO_5002869052" evidence="2">
    <location>
        <begin position="23"/>
        <end position="151"/>
    </location>
</feature>
<dbReference type="RefSeq" id="WP_015947294.1">
    <property type="nucleotide sequence ID" value="NC_011768.1"/>
</dbReference>
<keyword evidence="4" id="KW-1185">Reference proteome</keyword>
<evidence type="ECO:0000313" key="4">
    <source>
        <dbReference type="Proteomes" id="UP000000739"/>
    </source>
</evidence>
<feature type="transmembrane region" description="Helical" evidence="1">
    <location>
        <begin position="32"/>
        <end position="54"/>
    </location>
</feature>
<dbReference type="EMBL" id="CP001322">
    <property type="protein sequence ID" value="ACL04221.1"/>
    <property type="molecule type" value="Genomic_DNA"/>
</dbReference>
<evidence type="ECO:0000313" key="3">
    <source>
        <dbReference type="EMBL" id="ACL04221.1"/>
    </source>
</evidence>
<organism evidence="3 4">
    <name type="scientific">Desulfatibacillum aliphaticivorans</name>
    <dbReference type="NCBI Taxonomy" id="218208"/>
    <lineage>
        <taxon>Bacteria</taxon>
        <taxon>Pseudomonadati</taxon>
        <taxon>Thermodesulfobacteriota</taxon>
        <taxon>Desulfobacteria</taxon>
        <taxon>Desulfobacterales</taxon>
        <taxon>Desulfatibacillaceae</taxon>
        <taxon>Desulfatibacillum</taxon>
    </lineage>
</organism>
<evidence type="ECO:0000256" key="1">
    <source>
        <dbReference type="SAM" id="Phobius"/>
    </source>
</evidence>
<dbReference type="HOGENOM" id="CLU_139042_0_0_7"/>
<keyword evidence="2" id="KW-0732">Signal</keyword>
<dbReference type="Proteomes" id="UP000000739">
    <property type="component" value="Chromosome"/>
</dbReference>
<evidence type="ECO:0000256" key="2">
    <source>
        <dbReference type="SAM" id="SignalP"/>
    </source>
</evidence>
<keyword evidence="1" id="KW-0812">Transmembrane</keyword>
<dbReference type="AlphaFoldDB" id="B8FFG1"/>